<evidence type="ECO:0000313" key="1">
    <source>
        <dbReference type="EMBL" id="CAJ2631223.1"/>
    </source>
</evidence>
<keyword evidence="2" id="KW-1185">Reference proteome</keyword>
<proteinExistence type="predicted"/>
<evidence type="ECO:0000313" key="2">
    <source>
        <dbReference type="Proteomes" id="UP001177021"/>
    </source>
</evidence>
<name>A0ACB0IHD2_TRIPR</name>
<sequence>MVICNENSYLVSHYCLFDIESPDSSLLLLLNGGGVFAWLSVGCWSVWHLLGFVFLLAYSYAGISNWRVVLV</sequence>
<comment type="caution">
    <text evidence="1">The sequence shown here is derived from an EMBL/GenBank/DDBJ whole genome shotgun (WGS) entry which is preliminary data.</text>
</comment>
<dbReference type="Proteomes" id="UP001177021">
    <property type="component" value="Unassembled WGS sequence"/>
</dbReference>
<organism evidence="1 2">
    <name type="scientific">Trifolium pratense</name>
    <name type="common">Red clover</name>
    <dbReference type="NCBI Taxonomy" id="57577"/>
    <lineage>
        <taxon>Eukaryota</taxon>
        <taxon>Viridiplantae</taxon>
        <taxon>Streptophyta</taxon>
        <taxon>Embryophyta</taxon>
        <taxon>Tracheophyta</taxon>
        <taxon>Spermatophyta</taxon>
        <taxon>Magnoliopsida</taxon>
        <taxon>eudicotyledons</taxon>
        <taxon>Gunneridae</taxon>
        <taxon>Pentapetalae</taxon>
        <taxon>rosids</taxon>
        <taxon>fabids</taxon>
        <taxon>Fabales</taxon>
        <taxon>Fabaceae</taxon>
        <taxon>Papilionoideae</taxon>
        <taxon>50 kb inversion clade</taxon>
        <taxon>NPAAA clade</taxon>
        <taxon>Hologalegina</taxon>
        <taxon>IRL clade</taxon>
        <taxon>Trifolieae</taxon>
        <taxon>Trifolium</taxon>
    </lineage>
</organism>
<gene>
    <name evidence="1" type="ORF">MILVUS5_LOCUS2827</name>
</gene>
<dbReference type="EMBL" id="CASHSV030000001">
    <property type="protein sequence ID" value="CAJ2631223.1"/>
    <property type="molecule type" value="Genomic_DNA"/>
</dbReference>
<protein>
    <submittedName>
        <fullName evidence="1">Uncharacterized protein</fullName>
    </submittedName>
</protein>
<reference evidence="1" key="1">
    <citation type="submission" date="2023-10" db="EMBL/GenBank/DDBJ databases">
        <authorList>
            <person name="Rodriguez Cubillos JULIANA M."/>
            <person name="De Vega J."/>
        </authorList>
    </citation>
    <scope>NUCLEOTIDE SEQUENCE</scope>
</reference>
<accession>A0ACB0IHD2</accession>